<dbReference type="STRING" id="96773.Tchl_2651"/>
<dbReference type="SUPFAM" id="SSF141868">
    <property type="entry name" value="EAL domain-like"/>
    <property type="match status" value="1"/>
</dbReference>
<dbReference type="Pfam" id="PF00990">
    <property type="entry name" value="GGDEF"/>
    <property type="match status" value="1"/>
</dbReference>
<dbReference type="InterPro" id="IPR043128">
    <property type="entry name" value="Rev_trsase/Diguanyl_cyclase"/>
</dbReference>
<dbReference type="Pfam" id="PF00563">
    <property type="entry name" value="EAL"/>
    <property type="match status" value="1"/>
</dbReference>
<dbReference type="PROSITE" id="PS50887">
    <property type="entry name" value="GGDEF"/>
    <property type="match status" value="1"/>
</dbReference>
<organism evidence="1 2">
    <name type="scientific">Thauera chlorobenzoica</name>
    <dbReference type="NCBI Taxonomy" id="96773"/>
    <lineage>
        <taxon>Bacteria</taxon>
        <taxon>Pseudomonadati</taxon>
        <taxon>Pseudomonadota</taxon>
        <taxon>Betaproteobacteria</taxon>
        <taxon>Rhodocyclales</taxon>
        <taxon>Zoogloeaceae</taxon>
        <taxon>Thauera</taxon>
    </lineage>
</organism>
<evidence type="ECO:0000313" key="2">
    <source>
        <dbReference type="Proteomes" id="UP000185739"/>
    </source>
</evidence>
<dbReference type="InterPro" id="IPR035919">
    <property type="entry name" value="EAL_sf"/>
</dbReference>
<dbReference type="InterPro" id="IPR000160">
    <property type="entry name" value="GGDEF_dom"/>
</dbReference>
<dbReference type="CDD" id="cd01949">
    <property type="entry name" value="GGDEF"/>
    <property type="match status" value="1"/>
</dbReference>
<evidence type="ECO:0000313" key="1">
    <source>
        <dbReference type="EMBL" id="APR05477.1"/>
    </source>
</evidence>
<reference evidence="1 2" key="1">
    <citation type="submission" date="2016-12" db="EMBL/GenBank/DDBJ databases">
        <title>Complete genome sequence of Thauera chlorobenzoica, a Betaproteobacterium degrading haloaromatics anaerobically to CO2 and halides.</title>
        <authorList>
            <person name="Goris T."/>
            <person name="Mergelsberg M."/>
            <person name="Boll M."/>
        </authorList>
    </citation>
    <scope>NUCLEOTIDE SEQUENCE [LARGE SCALE GENOMIC DNA]</scope>
    <source>
        <strain evidence="1 2">3CB1</strain>
    </source>
</reference>
<keyword evidence="2" id="KW-1185">Reference proteome</keyword>
<protein>
    <submittedName>
        <fullName evidence="1">Diguanylate cyclase</fullName>
    </submittedName>
</protein>
<dbReference type="PANTHER" id="PTHR33121:SF70">
    <property type="entry name" value="SIGNALING PROTEIN YKOW"/>
    <property type="match status" value="1"/>
</dbReference>
<dbReference type="CDD" id="cd01948">
    <property type="entry name" value="EAL"/>
    <property type="match status" value="1"/>
</dbReference>
<dbReference type="FunFam" id="3.20.20.450:FF:000001">
    <property type="entry name" value="Cyclic di-GMP phosphodiesterase yahA"/>
    <property type="match status" value="1"/>
</dbReference>
<dbReference type="PROSITE" id="PS50883">
    <property type="entry name" value="EAL"/>
    <property type="match status" value="1"/>
</dbReference>
<dbReference type="EMBL" id="CP018839">
    <property type="protein sequence ID" value="APR05477.1"/>
    <property type="molecule type" value="Genomic_DNA"/>
</dbReference>
<dbReference type="InterPro" id="IPR035965">
    <property type="entry name" value="PAS-like_dom_sf"/>
</dbReference>
<dbReference type="Gene3D" id="3.30.70.270">
    <property type="match status" value="1"/>
</dbReference>
<dbReference type="InterPro" id="IPR001633">
    <property type="entry name" value="EAL_dom"/>
</dbReference>
<dbReference type="KEGG" id="tcl:Tchl_2651"/>
<dbReference type="GO" id="GO:0071111">
    <property type="term" value="F:cyclic-guanylate-specific phosphodiesterase activity"/>
    <property type="evidence" value="ECO:0007669"/>
    <property type="project" value="InterPro"/>
</dbReference>
<dbReference type="SUPFAM" id="SSF55073">
    <property type="entry name" value="Nucleotide cyclase"/>
    <property type="match status" value="1"/>
</dbReference>
<dbReference type="OrthoDB" id="9813903at2"/>
<dbReference type="SUPFAM" id="SSF55785">
    <property type="entry name" value="PYP-like sensor domain (PAS domain)"/>
    <property type="match status" value="1"/>
</dbReference>
<dbReference type="Gene3D" id="3.20.20.450">
    <property type="entry name" value="EAL domain"/>
    <property type="match status" value="1"/>
</dbReference>
<dbReference type="Gene3D" id="3.30.450.20">
    <property type="entry name" value="PAS domain"/>
    <property type="match status" value="1"/>
</dbReference>
<proteinExistence type="predicted"/>
<dbReference type="AlphaFoldDB" id="A0A1H5YS44"/>
<dbReference type="SMART" id="SM00267">
    <property type="entry name" value="GGDEF"/>
    <property type="match status" value="1"/>
</dbReference>
<gene>
    <name evidence="1" type="ORF">Tchl_2651</name>
</gene>
<name>A0A1H5YS44_9RHOO</name>
<dbReference type="InterPro" id="IPR000014">
    <property type="entry name" value="PAS"/>
</dbReference>
<dbReference type="CDD" id="cd00130">
    <property type="entry name" value="PAS"/>
    <property type="match status" value="1"/>
</dbReference>
<sequence length="589" mass="66770">MMSVYRKPPQAFPVESAFFRLPGALLMVLDENWVIQMMSESWQEVLGLGQDALRWHPFIEVVHELDREDMIDRLCRIGDELSTVRFSCRCRRSDGTYVGLAWSVSFDPDHMLFYASAHETGVNLSEHEARLPEVFVDGLTGLPNRGLFLDRVNHAMQRAQRNKQLQFAVIHCGIDRFSVINHSLGNRIGDLLLIEIANLLRRSTRPTDMIARLGGDEFGILLEDIKDPTSPVRVIKRLQESCVLPFHLHEHEVFASMSAGMTLNNSHYDHPDVMLRDASLAMNRAKTQGGGGYAMFDRGMHEEALRRLDLELDLRRALERNQFEAYYQPIVRLRDTRLVGFEALVRWNHPDRGLISPAEFIPLAEDSGLIVPIGRWMLDTACAQMRRWQLAFPRRPALTVSVNLSARQLTHPDLLPEIRRTLRESGLSPRHLKLEITESAAMEDGDRAIELMAALKRTRLKLMLDDFGTGYSSLSYLHRLPIDTLKVDRSFIRHVHDRAADRSFVETILNLAHKLGREVVCEGVELPAQEALLRGLGAEFAQGFLYSRPVTAAQAEMLIIDDRENPGRLLRDIAPAPGPQTADAPTGAY</sequence>
<dbReference type="Proteomes" id="UP000185739">
    <property type="component" value="Chromosome"/>
</dbReference>
<dbReference type="NCBIfam" id="TIGR00254">
    <property type="entry name" value="GGDEF"/>
    <property type="match status" value="1"/>
</dbReference>
<dbReference type="InterPro" id="IPR050706">
    <property type="entry name" value="Cyclic-di-GMP_PDE-like"/>
</dbReference>
<dbReference type="SMART" id="SM00052">
    <property type="entry name" value="EAL"/>
    <property type="match status" value="1"/>
</dbReference>
<dbReference type="PANTHER" id="PTHR33121">
    <property type="entry name" value="CYCLIC DI-GMP PHOSPHODIESTERASE PDEF"/>
    <property type="match status" value="1"/>
</dbReference>
<dbReference type="InterPro" id="IPR029787">
    <property type="entry name" value="Nucleotide_cyclase"/>
</dbReference>
<accession>A0A1H5YS44</accession>